<dbReference type="SUPFAM" id="SSF46689">
    <property type="entry name" value="Homeodomain-like"/>
    <property type="match status" value="1"/>
</dbReference>
<organism evidence="4 5">
    <name type="scientific">Nocardia gamkensis</name>
    <dbReference type="NCBI Taxonomy" id="352869"/>
    <lineage>
        <taxon>Bacteria</taxon>
        <taxon>Bacillati</taxon>
        <taxon>Actinomycetota</taxon>
        <taxon>Actinomycetes</taxon>
        <taxon>Mycobacteriales</taxon>
        <taxon>Nocardiaceae</taxon>
        <taxon>Nocardia</taxon>
    </lineage>
</organism>
<reference evidence="4 5" key="1">
    <citation type="submission" date="2020-04" db="EMBL/GenBank/DDBJ databases">
        <title>MicrobeNet Type strains.</title>
        <authorList>
            <person name="Nicholson A.C."/>
        </authorList>
    </citation>
    <scope>NUCLEOTIDE SEQUENCE [LARGE SCALE GENOMIC DNA]</scope>
    <source>
        <strain evidence="4 5">DSM 44956</strain>
    </source>
</reference>
<dbReference type="GO" id="GO:0003677">
    <property type="term" value="F:DNA binding"/>
    <property type="evidence" value="ECO:0007669"/>
    <property type="project" value="UniProtKB-UniRule"/>
</dbReference>
<dbReference type="AlphaFoldDB" id="A0A7X6LAC6"/>
<dbReference type="InterPro" id="IPR009057">
    <property type="entry name" value="Homeodomain-like_sf"/>
</dbReference>
<protein>
    <recommendedName>
        <fullName evidence="3">HTH tetR-type domain-containing protein</fullName>
    </recommendedName>
</protein>
<accession>A0A7X6LAC6</accession>
<dbReference type="Proteomes" id="UP000540698">
    <property type="component" value="Unassembled WGS sequence"/>
</dbReference>
<dbReference type="Gene3D" id="1.10.357.10">
    <property type="entry name" value="Tetracycline Repressor, domain 2"/>
    <property type="match status" value="1"/>
</dbReference>
<dbReference type="EMBL" id="JAAXOS010000018">
    <property type="protein sequence ID" value="NKY30575.1"/>
    <property type="molecule type" value="Genomic_DNA"/>
</dbReference>
<proteinExistence type="predicted"/>
<gene>
    <name evidence="4" type="ORF">HGB38_30815</name>
</gene>
<evidence type="ECO:0000313" key="4">
    <source>
        <dbReference type="EMBL" id="NKY30575.1"/>
    </source>
</evidence>
<evidence type="ECO:0000313" key="5">
    <source>
        <dbReference type="Proteomes" id="UP000540698"/>
    </source>
</evidence>
<evidence type="ECO:0000256" key="1">
    <source>
        <dbReference type="ARBA" id="ARBA00023125"/>
    </source>
</evidence>
<name>A0A7X6LAC6_9NOCA</name>
<evidence type="ECO:0000256" key="2">
    <source>
        <dbReference type="PROSITE-ProRule" id="PRU00335"/>
    </source>
</evidence>
<dbReference type="PROSITE" id="PS50977">
    <property type="entry name" value="HTH_TETR_2"/>
    <property type="match status" value="1"/>
</dbReference>
<evidence type="ECO:0000259" key="3">
    <source>
        <dbReference type="PROSITE" id="PS50977"/>
    </source>
</evidence>
<dbReference type="InterPro" id="IPR001647">
    <property type="entry name" value="HTH_TetR"/>
</dbReference>
<sequence>MIAEQGWPQLRIDRVCEAAGLNKRYFYESFADLDALAAAVIEQLADEVLELVVVDDLSIPTPLLVRTMVEKLVDRAVAHPARTRVLFREAGSNETASVARTAAVQRIIDILVMDARTVQATIDPTVDVAASILVHGSMRTLLDWLDGRVEATADRFIDQLATVWLTVTSQTRGIESPNAK</sequence>
<feature type="DNA-binding region" description="H-T-H motif" evidence="2">
    <location>
        <begin position="11"/>
        <end position="30"/>
    </location>
</feature>
<feature type="domain" description="HTH tetR-type" evidence="3">
    <location>
        <begin position="1"/>
        <end position="48"/>
    </location>
</feature>
<keyword evidence="5" id="KW-1185">Reference proteome</keyword>
<keyword evidence="1 2" id="KW-0238">DNA-binding</keyword>
<comment type="caution">
    <text evidence="4">The sequence shown here is derived from an EMBL/GenBank/DDBJ whole genome shotgun (WGS) entry which is preliminary data.</text>
</comment>